<gene>
    <name evidence="4" type="primary">ABHD10</name>
</gene>
<dbReference type="CTD" id="55347"/>
<dbReference type="SUPFAM" id="SSF53474">
    <property type="entry name" value="alpha/beta-Hydrolases"/>
    <property type="match status" value="1"/>
</dbReference>
<dbReference type="GeneID" id="115470721"/>
<dbReference type="GO" id="GO:0005739">
    <property type="term" value="C:mitochondrion"/>
    <property type="evidence" value="ECO:0007669"/>
    <property type="project" value="TreeGrafter"/>
</dbReference>
<proteinExistence type="inferred from homology"/>
<reference evidence="4" key="1">
    <citation type="submission" date="2025-08" db="UniProtKB">
        <authorList>
            <consortium name="RefSeq"/>
        </authorList>
    </citation>
    <scope>IDENTIFICATION</scope>
</reference>
<dbReference type="RefSeq" id="XP_030060063.1">
    <property type="nucleotide sequence ID" value="XM_030204203.1"/>
</dbReference>
<protein>
    <submittedName>
        <fullName evidence="4">Mycophenolic acid acyl-glucuronide esterase, mitochondrial isoform X2</fullName>
    </submittedName>
</protein>
<keyword evidence="3" id="KW-1185">Reference proteome</keyword>
<dbReference type="Proteomes" id="UP000515156">
    <property type="component" value="Chromosome 5"/>
</dbReference>
<dbReference type="Gene3D" id="3.40.50.1820">
    <property type="entry name" value="alpha/beta hydrolase"/>
    <property type="match status" value="2"/>
</dbReference>
<dbReference type="InterPro" id="IPR029058">
    <property type="entry name" value="AB_hydrolase_fold"/>
</dbReference>
<evidence type="ECO:0000313" key="3">
    <source>
        <dbReference type="Proteomes" id="UP000515156"/>
    </source>
</evidence>
<evidence type="ECO:0000256" key="2">
    <source>
        <dbReference type="ARBA" id="ARBA00022801"/>
    </source>
</evidence>
<evidence type="ECO:0000313" key="4">
    <source>
        <dbReference type="RefSeq" id="XP_030060063.1"/>
    </source>
</evidence>
<evidence type="ECO:0000256" key="1">
    <source>
        <dbReference type="ARBA" id="ARBA00008645"/>
    </source>
</evidence>
<dbReference type="InterPro" id="IPR052382">
    <property type="entry name" value="ABHD10_acyl-thioesterase"/>
</dbReference>
<organism evidence="3 4">
    <name type="scientific">Microcaecilia unicolor</name>
    <dbReference type="NCBI Taxonomy" id="1415580"/>
    <lineage>
        <taxon>Eukaryota</taxon>
        <taxon>Metazoa</taxon>
        <taxon>Chordata</taxon>
        <taxon>Craniata</taxon>
        <taxon>Vertebrata</taxon>
        <taxon>Euteleostomi</taxon>
        <taxon>Amphibia</taxon>
        <taxon>Gymnophiona</taxon>
        <taxon>Siphonopidae</taxon>
        <taxon>Microcaecilia</taxon>
    </lineage>
</organism>
<dbReference type="PANTHER" id="PTHR16138">
    <property type="entry name" value="MYCOPHENOLIC ACID ACYL-GLUCURONIDE ESTERASE, MITOCHONDRIAL"/>
    <property type="match status" value="1"/>
</dbReference>
<dbReference type="GO" id="GO:0008474">
    <property type="term" value="F:palmitoyl-(protein) hydrolase activity"/>
    <property type="evidence" value="ECO:0007669"/>
    <property type="project" value="TreeGrafter"/>
</dbReference>
<dbReference type="PANTHER" id="PTHR16138:SF7">
    <property type="entry name" value="PALMITOYL-PROTEIN THIOESTERASE ABHD10, MITOCHONDRIAL"/>
    <property type="match status" value="1"/>
</dbReference>
<dbReference type="GO" id="GO:0004553">
    <property type="term" value="F:hydrolase activity, hydrolyzing O-glycosyl compounds"/>
    <property type="evidence" value="ECO:0007669"/>
    <property type="project" value="TreeGrafter"/>
</dbReference>
<keyword evidence="2" id="KW-0378">Hydrolase</keyword>
<name>A0A6P7Y561_9AMPH</name>
<accession>A0A6P7Y561</accession>
<sequence>MAAVWGLRRSSLRFGRPVLSGCRHKASTQYLSRPDLPKLAYRKLKGKSPGVLYLPGYFSDMHGQKAVALEDFCKSLGHSFVRFDYSGCGSSEGDFKEQTVGRLKKDALSVLDNVCEGPQVKKEIEENGEWKIPSKYAKDGFYKVPYGTIKEAENHCLLASPIPITCPVRLIHGMKDEDISWYISMQVADRVLSTDVDVILRKQGEHRMNEKDDMKLLVYTIDDLIDKLKTAG</sequence>
<dbReference type="AlphaFoldDB" id="A0A6P7Y561"/>
<comment type="similarity">
    <text evidence="1">Belongs to the AB hydrolase superfamily.</text>
</comment>